<evidence type="ECO:0000313" key="1">
    <source>
        <dbReference type="EMBL" id="CAK5084543.1"/>
    </source>
</evidence>
<proteinExistence type="predicted"/>
<keyword evidence="2" id="KW-1185">Reference proteome</keyword>
<evidence type="ECO:0000313" key="2">
    <source>
        <dbReference type="Proteomes" id="UP001497535"/>
    </source>
</evidence>
<name>A0ACB1A006_MELEN</name>
<sequence length="351" mass="39592">MDKRINLISIYLMSKKIFLLLFLLLILFIVVNSFDSLQIPQIQRHSEMLVPLNSTTALLCELVFNQGRANEEARWIFEGKEVARVNGQSNAFLNNNPSNLNNPSNASSKADPIPEIGFLIIQRTLREHEGDYWCERLSDGLLGERTRLRVAFLKQFAPGSGPLIVGEGSSREEGQLVVLDCPQTFGVPPPIINWKLNGERLIDFLSLNMEIAPNGSLLLHNFSSLQSGFYTCEAVNFVAKTLSEPLFVGPPQRRPLDSQIANNFVNCLSVYVRSGVLWFLVGCLATSCMVLAYILGALFLYRLYSSNEQNHRLRRWPCCPFLSTSGFRKVIAPMDNERIFVPPPPYYEESV</sequence>
<organism evidence="1 2">
    <name type="scientific">Meloidogyne enterolobii</name>
    <name type="common">Root-knot nematode worm</name>
    <name type="synonym">Meloidogyne mayaguensis</name>
    <dbReference type="NCBI Taxonomy" id="390850"/>
    <lineage>
        <taxon>Eukaryota</taxon>
        <taxon>Metazoa</taxon>
        <taxon>Ecdysozoa</taxon>
        <taxon>Nematoda</taxon>
        <taxon>Chromadorea</taxon>
        <taxon>Rhabditida</taxon>
        <taxon>Tylenchina</taxon>
        <taxon>Tylenchomorpha</taxon>
        <taxon>Tylenchoidea</taxon>
        <taxon>Meloidogynidae</taxon>
        <taxon>Meloidogyninae</taxon>
        <taxon>Meloidogyne</taxon>
    </lineage>
</organism>
<accession>A0ACB1A006</accession>
<gene>
    <name evidence="1" type="ORF">MENTE1834_LOCUS31937</name>
</gene>
<reference evidence="1" key="1">
    <citation type="submission" date="2023-11" db="EMBL/GenBank/DDBJ databases">
        <authorList>
            <person name="Poullet M."/>
        </authorList>
    </citation>
    <scope>NUCLEOTIDE SEQUENCE</scope>
    <source>
        <strain evidence="1">E1834</strain>
    </source>
</reference>
<comment type="caution">
    <text evidence="1">The sequence shown here is derived from an EMBL/GenBank/DDBJ whole genome shotgun (WGS) entry which is preliminary data.</text>
</comment>
<protein>
    <submittedName>
        <fullName evidence="1">Uncharacterized protein</fullName>
    </submittedName>
</protein>
<dbReference type="EMBL" id="CAVMJV010000054">
    <property type="protein sequence ID" value="CAK5084543.1"/>
    <property type="molecule type" value="Genomic_DNA"/>
</dbReference>
<dbReference type="Proteomes" id="UP001497535">
    <property type="component" value="Unassembled WGS sequence"/>
</dbReference>